<dbReference type="Proteomes" id="UP000054279">
    <property type="component" value="Unassembled WGS sequence"/>
</dbReference>
<dbReference type="AlphaFoldDB" id="A0A0C9W083"/>
<sequence length="265" mass="29677">MVYCPLFICGARSSSYPGTHLPPPYLFECIVIELVPGTSRNRCKSFEKALSSPLLKDVNVDHPCYVGSGYFTALVPQLQQNKGYEILYRIISFNRLLEGTYVARHAPWLHLLYSLRRGSTCCRNPSDITVAVIVSLQYPSYDPACAPVTLLLSALRRSSYVPSLTDFAQSDRRNSKDHDLPHSGSFIHVECEYQVHLVKTFYVLDGRTHGITLYSNPVSYHLAAAGASPCIYEPVTRLLTGVLHAHAVRLPTYTDIRHVSNHHSL</sequence>
<evidence type="ECO:0000313" key="2">
    <source>
        <dbReference type="Proteomes" id="UP000054279"/>
    </source>
</evidence>
<accession>A0A0C9W083</accession>
<name>A0A0C9W083_SPHS4</name>
<gene>
    <name evidence="1" type="ORF">M422DRAFT_251806</name>
</gene>
<protein>
    <submittedName>
        <fullName evidence="1">Uncharacterized protein</fullName>
    </submittedName>
</protein>
<evidence type="ECO:0000313" key="1">
    <source>
        <dbReference type="EMBL" id="KIJ44820.1"/>
    </source>
</evidence>
<proteinExistence type="predicted"/>
<organism evidence="1 2">
    <name type="scientific">Sphaerobolus stellatus (strain SS14)</name>
    <dbReference type="NCBI Taxonomy" id="990650"/>
    <lineage>
        <taxon>Eukaryota</taxon>
        <taxon>Fungi</taxon>
        <taxon>Dikarya</taxon>
        <taxon>Basidiomycota</taxon>
        <taxon>Agaricomycotina</taxon>
        <taxon>Agaricomycetes</taxon>
        <taxon>Phallomycetidae</taxon>
        <taxon>Geastrales</taxon>
        <taxon>Sphaerobolaceae</taxon>
        <taxon>Sphaerobolus</taxon>
    </lineage>
</organism>
<reference evidence="1 2" key="1">
    <citation type="submission" date="2014-06" db="EMBL/GenBank/DDBJ databases">
        <title>Evolutionary Origins and Diversification of the Mycorrhizal Mutualists.</title>
        <authorList>
            <consortium name="DOE Joint Genome Institute"/>
            <consortium name="Mycorrhizal Genomics Consortium"/>
            <person name="Kohler A."/>
            <person name="Kuo A."/>
            <person name="Nagy L.G."/>
            <person name="Floudas D."/>
            <person name="Copeland A."/>
            <person name="Barry K.W."/>
            <person name="Cichocki N."/>
            <person name="Veneault-Fourrey C."/>
            <person name="LaButti K."/>
            <person name="Lindquist E.A."/>
            <person name="Lipzen A."/>
            <person name="Lundell T."/>
            <person name="Morin E."/>
            <person name="Murat C."/>
            <person name="Riley R."/>
            <person name="Ohm R."/>
            <person name="Sun H."/>
            <person name="Tunlid A."/>
            <person name="Henrissat B."/>
            <person name="Grigoriev I.V."/>
            <person name="Hibbett D.S."/>
            <person name="Martin F."/>
        </authorList>
    </citation>
    <scope>NUCLEOTIDE SEQUENCE [LARGE SCALE GENOMIC DNA]</scope>
    <source>
        <strain evidence="1 2">SS14</strain>
    </source>
</reference>
<dbReference type="HOGENOM" id="CLU_1050405_0_0_1"/>
<keyword evidence="2" id="KW-1185">Reference proteome</keyword>
<dbReference type="EMBL" id="KN837115">
    <property type="protein sequence ID" value="KIJ44820.1"/>
    <property type="molecule type" value="Genomic_DNA"/>
</dbReference>